<evidence type="ECO:0000259" key="5">
    <source>
        <dbReference type="PROSITE" id="PS50977"/>
    </source>
</evidence>
<protein>
    <submittedName>
        <fullName evidence="6">TetR/AcrR family transcriptional regulator</fullName>
    </submittedName>
</protein>
<keyword evidence="2 4" id="KW-0238">DNA-binding</keyword>
<evidence type="ECO:0000313" key="7">
    <source>
        <dbReference type="Proteomes" id="UP000824166"/>
    </source>
</evidence>
<gene>
    <name evidence="6" type="ORF">KSW38_15900</name>
</gene>
<feature type="domain" description="HTH tetR-type" evidence="5">
    <location>
        <begin position="26"/>
        <end position="86"/>
    </location>
</feature>
<sequence length="220" mass="24664">MSVTLYEAASRAFESQLKEWNWTGQKAARQNILEAFLQLAIANGFNSVSMRTIANAVNIKPPSLYSHFPDGRDEIVAESLRWHFHRFGVALLEAVAPAGNAEEFWDAMVRLHFTRQIRLPESNLWDLLVATDRMAEVLPKDLRAQVDEWVALHEQMYEAAAREMGCADPAEHVKVVVTLLEGASRWAPRDCTDAELEELADRAVTLSRAILAVDFGSGTQ</sequence>
<evidence type="ECO:0000256" key="1">
    <source>
        <dbReference type="ARBA" id="ARBA00023015"/>
    </source>
</evidence>
<feature type="DNA-binding region" description="H-T-H motif" evidence="4">
    <location>
        <begin position="49"/>
        <end position="68"/>
    </location>
</feature>
<reference evidence="6 7" key="1">
    <citation type="submission" date="2021-06" db="EMBL/GenBank/DDBJ databases">
        <authorList>
            <person name="Jeong J.W."/>
        </authorList>
    </citation>
    <scope>NUCLEOTIDE SEQUENCE [LARGE SCALE GENOMIC DNA]</scope>
    <source>
        <strain evidence="6 7">MMS21-TAE1-1</strain>
    </source>
</reference>
<name>A0ABS6IBI0_9MICC</name>
<dbReference type="PROSITE" id="PS50977">
    <property type="entry name" value="HTH_TETR_2"/>
    <property type="match status" value="1"/>
</dbReference>
<evidence type="ECO:0000256" key="4">
    <source>
        <dbReference type="PROSITE-ProRule" id="PRU00335"/>
    </source>
</evidence>
<dbReference type="Pfam" id="PF00440">
    <property type="entry name" value="TetR_N"/>
    <property type="match status" value="1"/>
</dbReference>
<dbReference type="PANTHER" id="PTHR47506">
    <property type="entry name" value="TRANSCRIPTIONAL REGULATORY PROTEIN"/>
    <property type="match status" value="1"/>
</dbReference>
<keyword evidence="7" id="KW-1185">Reference proteome</keyword>
<evidence type="ECO:0000256" key="2">
    <source>
        <dbReference type="ARBA" id="ARBA00023125"/>
    </source>
</evidence>
<dbReference type="EMBL" id="JAHOPC010000010">
    <property type="protein sequence ID" value="MBU8867772.1"/>
    <property type="molecule type" value="Genomic_DNA"/>
</dbReference>
<comment type="caution">
    <text evidence="6">The sequence shown here is derived from an EMBL/GenBank/DDBJ whole genome shotgun (WGS) entry which is preliminary data.</text>
</comment>
<keyword evidence="1" id="KW-0805">Transcription regulation</keyword>
<dbReference type="RefSeq" id="WP_216925894.1">
    <property type="nucleotide sequence ID" value="NZ_JAHOPC010000010.1"/>
</dbReference>
<dbReference type="PANTHER" id="PTHR47506:SF1">
    <property type="entry name" value="HTH-TYPE TRANSCRIPTIONAL REGULATOR YJDC"/>
    <property type="match status" value="1"/>
</dbReference>
<organism evidence="6 7">
    <name type="scientific">Paenarthrobacter aromaticivorans</name>
    <dbReference type="NCBI Taxonomy" id="2849150"/>
    <lineage>
        <taxon>Bacteria</taxon>
        <taxon>Bacillati</taxon>
        <taxon>Actinomycetota</taxon>
        <taxon>Actinomycetes</taxon>
        <taxon>Micrococcales</taxon>
        <taxon>Micrococcaceae</taxon>
        <taxon>Paenarthrobacter</taxon>
    </lineage>
</organism>
<dbReference type="Proteomes" id="UP000824166">
    <property type="component" value="Unassembled WGS sequence"/>
</dbReference>
<evidence type="ECO:0000256" key="3">
    <source>
        <dbReference type="ARBA" id="ARBA00023163"/>
    </source>
</evidence>
<accession>A0ABS6IBI0</accession>
<proteinExistence type="predicted"/>
<keyword evidence="3" id="KW-0804">Transcription</keyword>
<evidence type="ECO:0000313" key="6">
    <source>
        <dbReference type="EMBL" id="MBU8867772.1"/>
    </source>
</evidence>
<dbReference type="InterPro" id="IPR001647">
    <property type="entry name" value="HTH_TetR"/>
</dbReference>